<proteinExistence type="predicted"/>
<keyword evidence="3" id="KW-1185">Reference proteome</keyword>
<comment type="caution">
    <text evidence="2">The sequence shown here is derived from an EMBL/GenBank/DDBJ whole genome shotgun (WGS) entry which is preliminary data.</text>
</comment>
<dbReference type="InterPro" id="IPR024078">
    <property type="entry name" value="LmbE-like_dom_sf"/>
</dbReference>
<dbReference type="PANTHER" id="PTHR12993">
    <property type="entry name" value="N-ACETYLGLUCOSAMINYL-PHOSPHATIDYLINOSITOL DE-N-ACETYLASE-RELATED"/>
    <property type="match status" value="1"/>
</dbReference>
<dbReference type="Pfam" id="PF02585">
    <property type="entry name" value="PIG-L"/>
    <property type="match status" value="1"/>
</dbReference>
<dbReference type="GO" id="GO:0016787">
    <property type="term" value="F:hydrolase activity"/>
    <property type="evidence" value="ECO:0007669"/>
    <property type="project" value="UniProtKB-KW"/>
</dbReference>
<gene>
    <name evidence="2" type="ORF">ACFPN6_07530</name>
</gene>
<dbReference type="EMBL" id="JBHSKL010000009">
    <property type="protein sequence ID" value="MFC5224450.1"/>
    <property type="molecule type" value="Genomic_DNA"/>
</dbReference>
<sequence>MSEELKPFPDDWNTALAVVAHPDDIEFGAAGAVAAWTKAGKTVTYVLASRGEAGIDGMSPAEAAPVREAEQRESAKIVGVSSVEFLDLSDGTIEYGTPLRRAIAEAIRRHRPELLITFNFHDRFSSGRWNSPDHRNLGRAALDAVADAANRWIFPDLDEEPWSGVRHLAVANSPQPTHAVDVSGSLDQAVASLEAHRAYLDGLRPPVSDVRGPLTALAAQTGERFGGRPAIAFEVIPC</sequence>
<accession>A0ABW0D2B8</accession>
<dbReference type="Proteomes" id="UP001596156">
    <property type="component" value="Unassembled WGS sequence"/>
</dbReference>
<keyword evidence="1" id="KW-0862">Zinc</keyword>
<dbReference type="PANTHER" id="PTHR12993:SF28">
    <property type="entry name" value="LMBE FAMILY PROTEIN"/>
    <property type="match status" value="1"/>
</dbReference>
<dbReference type="EC" id="3.5.1.-" evidence="2"/>
<evidence type="ECO:0000256" key="1">
    <source>
        <dbReference type="ARBA" id="ARBA00022833"/>
    </source>
</evidence>
<reference evidence="3" key="1">
    <citation type="journal article" date="2019" name="Int. J. Syst. Evol. Microbiol.">
        <title>The Global Catalogue of Microorganisms (GCM) 10K type strain sequencing project: providing services to taxonomists for standard genome sequencing and annotation.</title>
        <authorList>
            <consortium name="The Broad Institute Genomics Platform"/>
            <consortium name="The Broad Institute Genome Sequencing Center for Infectious Disease"/>
            <person name="Wu L."/>
            <person name="Ma J."/>
        </authorList>
    </citation>
    <scope>NUCLEOTIDE SEQUENCE [LARGE SCALE GENOMIC DNA]</scope>
    <source>
        <strain evidence="3">CCM 8479</strain>
    </source>
</reference>
<dbReference type="Gene3D" id="3.40.50.10320">
    <property type="entry name" value="LmbE-like"/>
    <property type="match status" value="1"/>
</dbReference>
<keyword evidence="2" id="KW-0378">Hydrolase</keyword>
<evidence type="ECO:0000313" key="3">
    <source>
        <dbReference type="Proteomes" id="UP001596156"/>
    </source>
</evidence>
<dbReference type="InterPro" id="IPR003737">
    <property type="entry name" value="GlcNAc_PI_deacetylase-related"/>
</dbReference>
<protein>
    <submittedName>
        <fullName evidence="2">PIG-L deacetylase family protein</fullName>
        <ecNumber evidence="2">3.5.1.-</ecNumber>
    </submittedName>
</protein>
<name>A0ABW0D2B8_STRFI</name>
<dbReference type="RefSeq" id="WP_344643861.1">
    <property type="nucleotide sequence ID" value="NZ_BAAASS010000005.1"/>
</dbReference>
<evidence type="ECO:0000313" key="2">
    <source>
        <dbReference type="EMBL" id="MFC5224450.1"/>
    </source>
</evidence>
<dbReference type="SUPFAM" id="SSF102588">
    <property type="entry name" value="LmbE-like"/>
    <property type="match status" value="1"/>
</dbReference>
<organism evidence="2 3">
    <name type="scientific">Streptomyces fimbriatus</name>
    <dbReference type="NCBI Taxonomy" id="68197"/>
    <lineage>
        <taxon>Bacteria</taxon>
        <taxon>Bacillati</taxon>
        <taxon>Actinomycetota</taxon>
        <taxon>Actinomycetes</taxon>
        <taxon>Kitasatosporales</taxon>
        <taxon>Streptomycetaceae</taxon>
        <taxon>Streptomyces</taxon>
    </lineage>
</organism>